<dbReference type="PANTHER" id="PTHR36649:SF28">
    <property type="entry name" value="UBIQUITIN-LIKE DOMAIN-CONTAINING PROTEIN"/>
    <property type="match status" value="1"/>
</dbReference>
<sequence>MRGDQLYERPKGWYRMALKVKVKYPDGDAWLGTKGWSSHSVPGERPVSYQGTSLDRARGIIKTHYIAGARAKYGRGVYSTPDIHVARKDNYSRIFISKKTGKRYKVILQNRINPDIRHICKEPTH</sequence>
<evidence type="ECO:0000313" key="2">
    <source>
        <dbReference type="Proteomes" id="UP001346869"/>
    </source>
</evidence>
<protein>
    <submittedName>
        <fullName evidence="1">Uncharacterized protein</fullName>
    </submittedName>
</protein>
<name>A0AAN7X0B5_ELEMC</name>
<reference evidence="1 2" key="1">
    <citation type="journal article" date="2023" name="Genes (Basel)">
        <title>Chromosome-Level Genome Assembly and Circadian Gene Repertoire of the Patagonia Blennie Eleginops maclovinus-The Closest Ancestral Proxy of Antarctic Cryonotothenioids.</title>
        <authorList>
            <person name="Cheng C.C."/>
            <person name="Rivera-Colon A.G."/>
            <person name="Minhas B.F."/>
            <person name="Wilson L."/>
            <person name="Rayamajhi N."/>
            <person name="Vargas-Chacoff L."/>
            <person name="Catchen J.M."/>
        </authorList>
    </citation>
    <scope>NUCLEOTIDE SEQUENCE [LARGE SCALE GENOMIC DNA]</scope>
    <source>
        <strain evidence="1">JMC-PN-2008</strain>
    </source>
</reference>
<evidence type="ECO:0000313" key="1">
    <source>
        <dbReference type="EMBL" id="KAK5855331.1"/>
    </source>
</evidence>
<dbReference type="PANTHER" id="PTHR36649">
    <property type="entry name" value="UBIQUITIN-LIKE DOMAIN-CONTAINING PROTEIN"/>
    <property type="match status" value="1"/>
</dbReference>
<accession>A0AAN7X0B5</accession>
<dbReference type="AlphaFoldDB" id="A0AAN7X0B5"/>
<dbReference type="SUPFAM" id="SSF56399">
    <property type="entry name" value="ADP-ribosylation"/>
    <property type="match status" value="1"/>
</dbReference>
<gene>
    <name evidence="1" type="ORF">PBY51_005438</name>
</gene>
<dbReference type="Proteomes" id="UP001346869">
    <property type="component" value="Unassembled WGS sequence"/>
</dbReference>
<comment type="caution">
    <text evidence="1">The sequence shown here is derived from an EMBL/GenBank/DDBJ whole genome shotgun (WGS) entry which is preliminary data.</text>
</comment>
<dbReference type="EMBL" id="JAUZQC010000018">
    <property type="protein sequence ID" value="KAK5855331.1"/>
    <property type="molecule type" value="Genomic_DNA"/>
</dbReference>
<proteinExistence type="predicted"/>
<keyword evidence="2" id="KW-1185">Reference proteome</keyword>
<reference evidence="1 2" key="2">
    <citation type="journal article" date="2023" name="Mol. Biol. Evol.">
        <title>Genomics of Secondarily Temperate Adaptation in the Only Non-Antarctic Icefish.</title>
        <authorList>
            <person name="Rivera-Colon A.G."/>
            <person name="Rayamajhi N."/>
            <person name="Minhas B.F."/>
            <person name="Madrigal G."/>
            <person name="Bilyk K.T."/>
            <person name="Yoon V."/>
            <person name="Hune M."/>
            <person name="Gregory S."/>
            <person name="Cheng C.H.C."/>
            <person name="Catchen J.M."/>
        </authorList>
    </citation>
    <scope>NUCLEOTIDE SEQUENCE [LARGE SCALE GENOMIC DNA]</scope>
    <source>
        <strain evidence="1">JMC-PN-2008</strain>
    </source>
</reference>
<organism evidence="1 2">
    <name type="scientific">Eleginops maclovinus</name>
    <name type="common">Patagonian blennie</name>
    <name type="synonym">Eleginus maclovinus</name>
    <dbReference type="NCBI Taxonomy" id="56733"/>
    <lineage>
        <taxon>Eukaryota</taxon>
        <taxon>Metazoa</taxon>
        <taxon>Chordata</taxon>
        <taxon>Craniata</taxon>
        <taxon>Vertebrata</taxon>
        <taxon>Euteleostomi</taxon>
        <taxon>Actinopterygii</taxon>
        <taxon>Neopterygii</taxon>
        <taxon>Teleostei</taxon>
        <taxon>Neoteleostei</taxon>
        <taxon>Acanthomorphata</taxon>
        <taxon>Eupercaria</taxon>
        <taxon>Perciformes</taxon>
        <taxon>Notothenioidei</taxon>
        <taxon>Eleginopidae</taxon>
        <taxon>Eleginops</taxon>
    </lineage>
</organism>